<gene>
    <name evidence="1" type="ORF">SAMN05216498_1059</name>
</gene>
<proteinExistence type="predicted"/>
<dbReference type="AlphaFoldDB" id="A0A1G9XRE9"/>
<keyword evidence="2" id="KW-1185">Reference proteome</keyword>
<dbReference type="EMBL" id="FNIG01000002">
    <property type="protein sequence ID" value="SDM98755.1"/>
    <property type="molecule type" value="Genomic_DNA"/>
</dbReference>
<protein>
    <submittedName>
        <fullName evidence="1">Uncharacterized protein</fullName>
    </submittedName>
</protein>
<organism evidence="1 2">
    <name type="scientific">Tenuibacillus multivorans</name>
    <dbReference type="NCBI Taxonomy" id="237069"/>
    <lineage>
        <taxon>Bacteria</taxon>
        <taxon>Bacillati</taxon>
        <taxon>Bacillota</taxon>
        <taxon>Bacilli</taxon>
        <taxon>Bacillales</taxon>
        <taxon>Bacillaceae</taxon>
        <taxon>Tenuibacillus</taxon>
    </lineage>
</organism>
<evidence type="ECO:0000313" key="1">
    <source>
        <dbReference type="EMBL" id="SDM98755.1"/>
    </source>
</evidence>
<reference evidence="1 2" key="1">
    <citation type="submission" date="2016-10" db="EMBL/GenBank/DDBJ databases">
        <authorList>
            <person name="de Groot N.N."/>
        </authorList>
    </citation>
    <scope>NUCLEOTIDE SEQUENCE [LARGE SCALE GENOMIC DNA]</scope>
    <source>
        <strain evidence="1 2">CGMCC 1.3442</strain>
    </source>
</reference>
<dbReference type="Proteomes" id="UP000199334">
    <property type="component" value="Unassembled WGS sequence"/>
</dbReference>
<dbReference type="RefSeq" id="WP_093855571.1">
    <property type="nucleotide sequence ID" value="NZ_FNIG01000002.1"/>
</dbReference>
<name>A0A1G9XRE9_9BACI</name>
<evidence type="ECO:0000313" key="2">
    <source>
        <dbReference type="Proteomes" id="UP000199334"/>
    </source>
</evidence>
<accession>A0A1G9XRE9</accession>
<dbReference type="STRING" id="237069.SAMN05216498_1059"/>
<sequence>MENKGFVQYLQDKMLLTEDEILNMKKNRIIELCNAHLQKDLQEIDGVTSVFSFLLKKEIDGIIENEEIIKGLSNKVCK</sequence>